<keyword evidence="3" id="KW-0489">Methyltransferase</keyword>
<dbReference type="InterPro" id="IPR048711">
    <property type="entry name" value="WHD_Rv2258c"/>
</dbReference>
<dbReference type="AlphaFoldDB" id="A0A1S1RGY3"/>
<protein>
    <submittedName>
        <fullName evidence="3">SAM-dependent methyltransferase</fullName>
    </submittedName>
</protein>
<dbReference type="GO" id="GO:0032259">
    <property type="term" value="P:methylation"/>
    <property type="evidence" value="ECO:0007669"/>
    <property type="project" value="UniProtKB-KW"/>
</dbReference>
<sequence length="383" mass="40418">MTTITDSATGTPDGTSAAVEAFTQRVFDAVLGAQEVQAIYLGDRLGYYAALAERGPLTSSELADATGSTERYAREWLEHQAVCGYLTVAADVDQDENADRGAGEALSRRYLLPAGHAEVLADVDSLNYLAPLARFVAGAGRQLGEIAEAFRTGGGVSWERFGADAREAQAAANRPMFLSLLCQELLPAAPEVHATLVAGARVADIGCGAGWSSVALARAYPGVTVDGFDPDTESVRLAERNAAALEVTDRVTFTDADAAQAADGEAVGGYDLVFAFECVHDMADPVAVLDAARRLLTAGGSMIVMDERCAESFHAPAGEIERLLYGYSLVGCLPDGMSRQPSVGTGTVMRPATLAGYAELAGFTSTETLPIEHDFFRFYRLVP</sequence>
<name>A0A1S1RGY3_9ACTN</name>
<dbReference type="Gene3D" id="1.10.10.10">
    <property type="entry name" value="Winged helix-like DNA-binding domain superfamily/Winged helix DNA-binding domain"/>
    <property type="match status" value="1"/>
</dbReference>
<dbReference type="PANTHER" id="PTHR45128:SF2">
    <property type="entry name" value="METHYLTRANSFERASE DOMAIN-CONTAINING PROTEIN"/>
    <property type="match status" value="1"/>
</dbReference>
<dbReference type="InterPro" id="IPR053173">
    <property type="entry name" value="SAM-binding_MTase"/>
</dbReference>
<dbReference type="Gene3D" id="3.40.50.150">
    <property type="entry name" value="Vaccinia Virus protein VP39"/>
    <property type="match status" value="1"/>
</dbReference>
<dbReference type="PANTHER" id="PTHR45128">
    <property type="entry name" value="METHYLTRANSFERASE TYPE 11"/>
    <property type="match status" value="1"/>
</dbReference>
<dbReference type="EMBL" id="MAXA01000014">
    <property type="protein sequence ID" value="OHV45011.1"/>
    <property type="molecule type" value="Genomic_DNA"/>
</dbReference>
<evidence type="ECO:0000259" key="2">
    <source>
        <dbReference type="Pfam" id="PF21320"/>
    </source>
</evidence>
<organism evidence="3 4">
    <name type="scientific">Parafrankia soli</name>
    <dbReference type="NCBI Taxonomy" id="2599596"/>
    <lineage>
        <taxon>Bacteria</taxon>
        <taxon>Bacillati</taxon>
        <taxon>Actinomycetota</taxon>
        <taxon>Actinomycetes</taxon>
        <taxon>Frankiales</taxon>
        <taxon>Frankiaceae</taxon>
        <taxon>Parafrankia</taxon>
    </lineage>
</organism>
<evidence type="ECO:0000259" key="1">
    <source>
        <dbReference type="Pfam" id="PF13847"/>
    </source>
</evidence>
<dbReference type="OrthoDB" id="9801363at2"/>
<dbReference type="Pfam" id="PF13847">
    <property type="entry name" value="Methyltransf_31"/>
    <property type="match status" value="1"/>
</dbReference>
<dbReference type="SUPFAM" id="SSF53335">
    <property type="entry name" value="S-adenosyl-L-methionine-dependent methyltransferases"/>
    <property type="match status" value="1"/>
</dbReference>
<feature type="domain" description="Methyltransferase" evidence="1">
    <location>
        <begin position="198"/>
        <end position="310"/>
    </location>
</feature>
<dbReference type="InterPro" id="IPR036388">
    <property type="entry name" value="WH-like_DNA-bd_sf"/>
</dbReference>
<dbReference type="GO" id="GO:0008168">
    <property type="term" value="F:methyltransferase activity"/>
    <property type="evidence" value="ECO:0007669"/>
    <property type="project" value="UniProtKB-KW"/>
</dbReference>
<comment type="caution">
    <text evidence="3">The sequence shown here is derived from an EMBL/GenBank/DDBJ whole genome shotgun (WGS) entry which is preliminary data.</text>
</comment>
<proteinExistence type="predicted"/>
<dbReference type="Proteomes" id="UP000179769">
    <property type="component" value="Unassembled WGS sequence"/>
</dbReference>
<dbReference type="InterPro" id="IPR025714">
    <property type="entry name" value="Methyltranfer_dom"/>
</dbReference>
<dbReference type="InterPro" id="IPR029063">
    <property type="entry name" value="SAM-dependent_MTases_sf"/>
</dbReference>
<reference evidence="4" key="1">
    <citation type="submission" date="2016-07" db="EMBL/GenBank/DDBJ databases">
        <title>Frankia sp. NRRL B-16219 Genome sequencing.</title>
        <authorList>
            <person name="Ghodhbane-Gtari F."/>
            <person name="Swanson E."/>
            <person name="Gueddou A."/>
            <person name="Louati M."/>
            <person name="Nouioui I."/>
            <person name="Hezbri K."/>
            <person name="Abebe-Akele F."/>
            <person name="Simpson S."/>
            <person name="Morris K."/>
            <person name="Thomas K."/>
            <person name="Gtari M."/>
            <person name="Tisa L.S."/>
        </authorList>
    </citation>
    <scope>NUCLEOTIDE SEQUENCE [LARGE SCALE GENOMIC DNA]</scope>
    <source>
        <strain evidence="4">NRRL B-16219</strain>
    </source>
</reference>
<dbReference type="CDD" id="cd02440">
    <property type="entry name" value="AdoMet_MTases"/>
    <property type="match status" value="1"/>
</dbReference>
<feature type="domain" description="S-adenosylmethionine-dependent methyltransferase Rv2258c-like winged HTH" evidence="2">
    <location>
        <begin position="40"/>
        <end position="84"/>
    </location>
</feature>
<dbReference type="Pfam" id="PF21320">
    <property type="entry name" value="WHD_Rv2258c"/>
    <property type="match status" value="1"/>
</dbReference>
<keyword evidence="4" id="KW-1185">Reference proteome</keyword>
<accession>A0A1S1RGY3</accession>
<gene>
    <name evidence="3" type="ORF">BBK14_09580</name>
</gene>
<dbReference type="SUPFAM" id="SSF46785">
    <property type="entry name" value="Winged helix' DNA-binding domain"/>
    <property type="match status" value="1"/>
</dbReference>
<keyword evidence="3" id="KW-0808">Transferase</keyword>
<evidence type="ECO:0000313" key="3">
    <source>
        <dbReference type="EMBL" id="OHV45011.1"/>
    </source>
</evidence>
<evidence type="ECO:0000313" key="4">
    <source>
        <dbReference type="Proteomes" id="UP000179769"/>
    </source>
</evidence>
<dbReference type="InterPro" id="IPR036390">
    <property type="entry name" value="WH_DNA-bd_sf"/>
</dbReference>
<dbReference type="RefSeq" id="WP_071059702.1">
    <property type="nucleotide sequence ID" value="NZ_MAXA01000014.1"/>
</dbReference>